<feature type="region of interest" description="Disordered" evidence="4">
    <location>
        <begin position="454"/>
        <end position="477"/>
    </location>
</feature>
<keyword evidence="2 3" id="KW-0040">ANK repeat</keyword>
<reference evidence="5" key="1">
    <citation type="submission" date="2016-02" db="EMBL/GenBank/DDBJ databases">
        <title>Halorhodospira halochloris DSM-1059 complete genome, version 2.</title>
        <authorList>
            <person name="Tsukatani Y."/>
        </authorList>
    </citation>
    <scope>NUCLEOTIDE SEQUENCE</scope>
    <source>
        <strain evidence="5">DSM 1059</strain>
    </source>
</reference>
<evidence type="ECO:0000256" key="3">
    <source>
        <dbReference type="PROSITE-ProRule" id="PRU00023"/>
    </source>
</evidence>
<keyword evidence="6" id="KW-1185">Reference proteome</keyword>
<evidence type="ECO:0000256" key="4">
    <source>
        <dbReference type="SAM" id="MobiDB-lite"/>
    </source>
</evidence>
<dbReference type="InterPro" id="IPR002110">
    <property type="entry name" value="Ankyrin_rpt"/>
</dbReference>
<dbReference type="Pfam" id="PF12796">
    <property type="entry name" value="Ank_2"/>
    <property type="match status" value="2"/>
</dbReference>
<dbReference type="SUPFAM" id="SSF48403">
    <property type="entry name" value="Ankyrin repeat"/>
    <property type="match status" value="1"/>
</dbReference>
<accession>A0A120MZK7</accession>
<dbReference type="InterPro" id="IPR036770">
    <property type="entry name" value="Ankyrin_rpt-contain_sf"/>
</dbReference>
<feature type="repeat" description="ANK" evidence="3">
    <location>
        <begin position="118"/>
        <end position="150"/>
    </location>
</feature>
<feature type="repeat" description="ANK" evidence="3">
    <location>
        <begin position="362"/>
        <end position="394"/>
    </location>
</feature>
<protein>
    <submittedName>
        <fullName evidence="5">Ankyrin 1</fullName>
    </submittedName>
</protein>
<gene>
    <name evidence="5" type="ORF">HH1059_05930</name>
</gene>
<sequence>MLGLVLGHVGGCALWQPLNGGRDAIEAIRAADQSRLEEALEVGDLTSYTDQVGRNLLHYAAVHGQDSMLVSLLEYGISPNKTDNSGRLPLHYALESDLTPALADLLEATQRVDQPDEQGLTPLMLAARNGQHEVVEKLLAAGADPDRRDELGATALSLAAAADHPRAVSILRQVTERPPSAYAAADVVRAGDVETLNWMIEHGLDIWATWEESGQEMNLAAVAVDSSPQAAALLMRYGAGLDATGDKALVAVALRGDVSRVKELLAAGADPNAEVPRADAAGRKVLMEVSRLGLVDTAMALIEAGADPQLADEHGADSLWHAAVGYISRRDRAAGLERGSSRDDILLALLEAGASPSGGDRFEFTPLHAAAAWGSKESVQALLDAGAALESTDRNGRTPLVFAAQFGNAQTLQELIDSGADPSAVSYIGSSVVTYARLADRLAGDGASGVAELVRSAGGGKSPGPRSGTPSLSVSSDERRVMRLDQPVAVYDSADPGGSSGRFLPYTTTCSGISCIYPPVVVLPAGTVVELIYREAGSSGRLHSIYMVQESGLRGFLFEDDLYGAWPPAGAAASELTVGRVAHIRGMRWVEEFDVNLTEASGGLIW</sequence>
<dbReference type="SMART" id="SM00248">
    <property type="entry name" value="ANK"/>
    <property type="match status" value="8"/>
</dbReference>
<feature type="repeat" description="ANK" evidence="3">
    <location>
        <begin position="395"/>
        <end position="427"/>
    </location>
</feature>
<dbReference type="Pfam" id="PF13637">
    <property type="entry name" value="Ank_4"/>
    <property type="match status" value="1"/>
</dbReference>
<dbReference type="PROSITE" id="PS50297">
    <property type="entry name" value="ANK_REP_REGION"/>
    <property type="match status" value="4"/>
</dbReference>
<dbReference type="AlphaFoldDB" id="A0A120MZK7"/>
<dbReference type="PANTHER" id="PTHR24201">
    <property type="entry name" value="ANK_REP_REGION DOMAIN-CONTAINING PROTEIN"/>
    <property type="match status" value="1"/>
</dbReference>
<dbReference type="EMBL" id="AP017372">
    <property type="protein sequence ID" value="BAU57281.2"/>
    <property type="molecule type" value="Genomic_DNA"/>
</dbReference>
<dbReference type="InterPro" id="IPR050776">
    <property type="entry name" value="Ank_Repeat/CDKN_Inhibitor"/>
</dbReference>
<organism evidence="5 6">
    <name type="scientific">Halorhodospira halochloris</name>
    <name type="common">Ectothiorhodospira halochloris</name>
    <dbReference type="NCBI Taxonomy" id="1052"/>
    <lineage>
        <taxon>Bacteria</taxon>
        <taxon>Pseudomonadati</taxon>
        <taxon>Pseudomonadota</taxon>
        <taxon>Gammaproteobacteria</taxon>
        <taxon>Chromatiales</taxon>
        <taxon>Ectothiorhodospiraceae</taxon>
        <taxon>Halorhodospira</taxon>
    </lineage>
</organism>
<evidence type="ECO:0000256" key="2">
    <source>
        <dbReference type="ARBA" id="ARBA00023043"/>
    </source>
</evidence>
<keyword evidence="1" id="KW-0677">Repeat</keyword>
<dbReference type="PROSITE" id="PS50088">
    <property type="entry name" value="ANK_REPEAT"/>
    <property type="match status" value="4"/>
</dbReference>
<name>A0A120MZK7_HALHR</name>
<feature type="repeat" description="ANK" evidence="3">
    <location>
        <begin position="52"/>
        <end position="84"/>
    </location>
</feature>
<proteinExistence type="predicted"/>
<dbReference type="Proteomes" id="UP000218890">
    <property type="component" value="Chromosome"/>
</dbReference>
<evidence type="ECO:0000313" key="6">
    <source>
        <dbReference type="Proteomes" id="UP000218890"/>
    </source>
</evidence>
<dbReference type="PRINTS" id="PR01415">
    <property type="entry name" value="ANKYRIN"/>
</dbReference>
<dbReference type="KEGG" id="hhk:HH1059_05930"/>
<evidence type="ECO:0000256" key="1">
    <source>
        <dbReference type="ARBA" id="ARBA00022737"/>
    </source>
</evidence>
<dbReference type="Gene3D" id="1.25.40.20">
    <property type="entry name" value="Ankyrin repeat-containing domain"/>
    <property type="match status" value="3"/>
</dbReference>
<evidence type="ECO:0000313" key="5">
    <source>
        <dbReference type="EMBL" id="BAU57281.2"/>
    </source>
</evidence>